<dbReference type="Gene3D" id="3.40.630.30">
    <property type="match status" value="1"/>
</dbReference>
<protein>
    <submittedName>
        <fullName evidence="3">N-acetyltransferase</fullName>
    </submittedName>
</protein>
<dbReference type="AlphaFoldDB" id="A0ABD7TW08"/>
<dbReference type="PANTHER" id="PTHR31435:SF10">
    <property type="entry name" value="BSR4717 PROTEIN"/>
    <property type="match status" value="1"/>
</dbReference>
<dbReference type="EMBL" id="CP094809">
    <property type="protein sequence ID" value="UXU58426.1"/>
    <property type="molecule type" value="Genomic_DNA"/>
</dbReference>
<dbReference type="PROSITE" id="PS51186">
    <property type="entry name" value="GNAT"/>
    <property type="match status" value="1"/>
</dbReference>
<feature type="domain" description="N-acetyltransferase" evidence="2">
    <location>
        <begin position="5"/>
        <end position="93"/>
    </location>
</feature>
<evidence type="ECO:0000313" key="4">
    <source>
        <dbReference type="Proteomes" id="UP001065705"/>
    </source>
</evidence>
<dbReference type="PROSITE" id="PS51729">
    <property type="entry name" value="GNAT_YJDJ"/>
    <property type="match status" value="1"/>
</dbReference>
<evidence type="ECO:0000313" key="3">
    <source>
        <dbReference type="EMBL" id="UXU58426.1"/>
    </source>
</evidence>
<accession>A0ABD7TW08</accession>
<name>A0ABD7TW08_9STAP</name>
<dbReference type="InterPro" id="IPR031165">
    <property type="entry name" value="GNAT_YJDJ"/>
</dbReference>
<sequence length="94" mass="10636">MAMVEVKHGENKFYVGESENHFDALMTYVPSGNDRIIIDHTEVSDHLQGQGIGKKLVQAAVDYARENDKMILATCPFAKGILEKHSEYHDVFQK</sequence>
<dbReference type="InterPro" id="IPR045057">
    <property type="entry name" value="Gcn5-rel_NAT"/>
</dbReference>
<dbReference type="CDD" id="cd04301">
    <property type="entry name" value="NAT_SF"/>
    <property type="match status" value="1"/>
</dbReference>
<feature type="domain" description="N-acetyltransferase" evidence="1">
    <location>
        <begin position="1"/>
        <end position="94"/>
    </location>
</feature>
<evidence type="ECO:0000259" key="1">
    <source>
        <dbReference type="PROSITE" id="PS51186"/>
    </source>
</evidence>
<gene>
    <name evidence="3" type="ORF">MUA95_12010</name>
</gene>
<dbReference type="PANTHER" id="PTHR31435">
    <property type="entry name" value="PROTEIN NATD1"/>
    <property type="match status" value="1"/>
</dbReference>
<dbReference type="InterPro" id="IPR016181">
    <property type="entry name" value="Acyl_CoA_acyltransferase"/>
</dbReference>
<dbReference type="InterPro" id="IPR000182">
    <property type="entry name" value="GNAT_dom"/>
</dbReference>
<dbReference type="Proteomes" id="UP001065705">
    <property type="component" value="Chromosome"/>
</dbReference>
<organism evidence="3 4">
    <name type="scientific">Staphylococcus agnetis</name>
    <dbReference type="NCBI Taxonomy" id="985762"/>
    <lineage>
        <taxon>Bacteria</taxon>
        <taxon>Bacillati</taxon>
        <taxon>Bacillota</taxon>
        <taxon>Bacilli</taxon>
        <taxon>Bacillales</taxon>
        <taxon>Staphylococcaceae</taxon>
        <taxon>Staphylococcus</taxon>
    </lineage>
</organism>
<proteinExistence type="predicted"/>
<dbReference type="SUPFAM" id="SSF55729">
    <property type="entry name" value="Acyl-CoA N-acyltransferases (Nat)"/>
    <property type="match status" value="1"/>
</dbReference>
<evidence type="ECO:0000259" key="2">
    <source>
        <dbReference type="PROSITE" id="PS51729"/>
    </source>
</evidence>
<reference evidence="3" key="1">
    <citation type="submission" date="2022-03" db="EMBL/GenBank/DDBJ databases">
        <title>Comparative Genomics of East African Camel-Associated Staphylococcaceae spp.: Diversity and Inheritance of Traits Involved in Host-Pathogen Interactions.</title>
        <authorList>
            <person name="Akarsu H."/>
            <person name="Liljander A."/>
            <person name="Younan M."/>
            <person name="Brodard I."/>
            <person name="Glucks I."/>
            <person name="Labroussaa F."/>
            <person name="Overesch G."/>
            <person name="Kuhnert P."/>
            <person name="Perreten V."/>
            <person name="Drexler J.F."/>
            <person name="Corman V.M."/>
            <person name="Falquet L."/>
            <person name="Jores J."/>
        </authorList>
    </citation>
    <scope>NUCLEOTIDE SEQUENCE</scope>
    <source>
        <strain evidence="3">IVB6197</strain>
    </source>
</reference>
<dbReference type="Pfam" id="PF14542">
    <property type="entry name" value="Acetyltransf_CG"/>
    <property type="match status" value="1"/>
</dbReference>